<dbReference type="Gene3D" id="1.10.760.10">
    <property type="entry name" value="Cytochrome c-like domain"/>
    <property type="match status" value="1"/>
</dbReference>
<feature type="non-terminal residue" evidence="7">
    <location>
        <position position="1"/>
    </location>
</feature>
<sequence>VLSVKKVAKPPFTKSVLILATALYATATLADISDALQIAQLSDGFNPEQKYMASCFACHSTGAAGAPKVGDGMAVEWEPRLEKGLEAVVANTVNGLNTMPAKGLCFDCTDDDLRAIVQYMIETSQ</sequence>
<dbReference type="SUPFAM" id="SSF46626">
    <property type="entry name" value="Cytochrome c"/>
    <property type="match status" value="1"/>
</dbReference>
<dbReference type="PROSITE" id="PS51007">
    <property type="entry name" value="CYTC"/>
    <property type="match status" value="1"/>
</dbReference>
<accession>A0A381ST56</accession>
<evidence type="ECO:0000256" key="4">
    <source>
        <dbReference type="ARBA" id="ARBA00022982"/>
    </source>
</evidence>
<protein>
    <recommendedName>
        <fullName evidence="6">Cytochrome c domain-containing protein</fullName>
    </recommendedName>
</protein>
<dbReference type="InterPro" id="IPR009056">
    <property type="entry name" value="Cyt_c-like_dom"/>
</dbReference>
<dbReference type="PRINTS" id="PR00607">
    <property type="entry name" value="CYTCHROMECIE"/>
</dbReference>
<dbReference type="GO" id="GO:0009055">
    <property type="term" value="F:electron transfer activity"/>
    <property type="evidence" value="ECO:0007669"/>
    <property type="project" value="InterPro"/>
</dbReference>
<dbReference type="GO" id="GO:0020037">
    <property type="term" value="F:heme binding"/>
    <property type="evidence" value="ECO:0007669"/>
    <property type="project" value="InterPro"/>
</dbReference>
<keyword evidence="3" id="KW-0479">Metal-binding</keyword>
<feature type="domain" description="Cytochrome c" evidence="6">
    <location>
        <begin position="42"/>
        <end position="124"/>
    </location>
</feature>
<organism evidence="7">
    <name type="scientific">marine metagenome</name>
    <dbReference type="NCBI Taxonomy" id="408172"/>
    <lineage>
        <taxon>unclassified sequences</taxon>
        <taxon>metagenomes</taxon>
        <taxon>ecological metagenomes</taxon>
    </lineage>
</organism>
<keyword evidence="4" id="KW-0249">Electron transport</keyword>
<evidence type="ECO:0000256" key="3">
    <source>
        <dbReference type="ARBA" id="ARBA00022723"/>
    </source>
</evidence>
<dbReference type="Pfam" id="PF13442">
    <property type="entry name" value="Cytochrome_CBB3"/>
    <property type="match status" value="1"/>
</dbReference>
<keyword evidence="1" id="KW-0813">Transport</keyword>
<dbReference type="GO" id="GO:0005506">
    <property type="term" value="F:iron ion binding"/>
    <property type="evidence" value="ECO:0007669"/>
    <property type="project" value="InterPro"/>
</dbReference>
<name>A0A381ST56_9ZZZZ</name>
<keyword evidence="2" id="KW-0349">Heme</keyword>
<evidence type="ECO:0000259" key="6">
    <source>
        <dbReference type="PROSITE" id="PS51007"/>
    </source>
</evidence>
<dbReference type="PANTHER" id="PTHR40942">
    <property type="match status" value="1"/>
</dbReference>
<dbReference type="EMBL" id="UINC01003478">
    <property type="protein sequence ID" value="SVA06669.1"/>
    <property type="molecule type" value="Genomic_DNA"/>
</dbReference>
<keyword evidence="5" id="KW-0408">Iron</keyword>
<evidence type="ECO:0000256" key="5">
    <source>
        <dbReference type="ARBA" id="ARBA00023004"/>
    </source>
</evidence>
<dbReference type="PANTHER" id="PTHR40942:SF2">
    <property type="entry name" value="CYTOCHROME-RELATED"/>
    <property type="match status" value="1"/>
</dbReference>
<dbReference type="InterPro" id="IPR002323">
    <property type="entry name" value="Cyt_CIE"/>
</dbReference>
<evidence type="ECO:0000313" key="7">
    <source>
        <dbReference type="EMBL" id="SVA06669.1"/>
    </source>
</evidence>
<evidence type="ECO:0000256" key="1">
    <source>
        <dbReference type="ARBA" id="ARBA00022448"/>
    </source>
</evidence>
<gene>
    <name evidence="7" type="ORF">METZ01_LOCUS59523</name>
</gene>
<dbReference type="AlphaFoldDB" id="A0A381ST56"/>
<evidence type="ECO:0000256" key="2">
    <source>
        <dbReference type="ARBA" id="ARBA00022617"/>
    </source>
</evidence>
<reference evidence="7" key="1">
    <citation type="submission" date="2018-05" db="EMBL/GenBank/DDBJ databases">
        <authorList>
            <person name="Lanie J.A."/>
            <person name="Ng W.-L."/>
            <person name="Kazmierczak K.M."/>
            <person name="Andrzejewski T.M."/>
            <person name="Davidsen T.M."/>
            <person name="Wayne K.J."/>
            <person name="Tettelin H."/>
            <person name="Glass J.I."/>
            <person name="Rusch D."/>
            <person name="Podicherti R."/>
            <person name="Tsui H.-C.T."/>
            <person name="Winkler M.E."/>
        </authorList>
    </citation>
    <scope>NUCLEOTIDE SEQUENCE</scope>
</reference>
<dbReference type="InterPro" id="IPR036909">
    <property type="entry name" value="Cyt_c-like_dom_sf"/>
</dbReference>
<proteinExistence type="predicted"/>